<dbReference type="AlphaFoldDB" id="A0A396J3N2"/>
<proteinExistence type="predicted"/>
<gene>
    <name evidence="1" type="ORF">MtrunA17_Chr2g0290071</name>
</gene>
<name>A0A396J3N2_MEDTR</name>
<protein>
    <submittedName>
        <fullName evidence="1">Uncharacterized protein</fullName>
    </submittedName>
</protein>
<comment type="caution">
    <text evidence="1">The sequence shown here is derived from an EMBL/GenBank/DDBJ whole genome shotgun (WGS) entry which is preliminary data.</text>
</comment>
<sequence>MWPSISLHAASEFVFHEKSLQLPQFIVYTCHHDSNSFLFMSPV</sequence>
<accession>A0A396J3N2</accession>
<dbReference type="EMBL" id="PSQE01000002">
    <property type="protein sequence ID" value="RHN72649.1"/>
    <property type="molecule type" value="Genomic_DNA"/>
</dbReference>
<dbReference type="Gramene" id="rna8393">
    <property type="protein sequence ID" value="RHN72649.1"/>
    <property type="gene ID" value="gene8393"/>
</dbReference>
<evidence type="ECO:0000313" key="2">
    <source>
        <dbReference type="Proteomes" id="UP000265566"/>
    </source>
</evidence>
<reference evidence="2" key="1">
    <citation type="journal article" date="2018" name="Nat. Plants">
        <title>Whole-genome landscape of Medicago truncatula symbiotic genes.</title>
        <authorList>
            <person name="Pecrix Y."/>
            <person name="Staton S.E."/>
            <person name="Sallet E."/>
            <person name="Lelandais-Briere C."/>
            <person name="Moreau S."/>
            <person name="Carrere S."/>
            <person name="Blein T."/>
            <person name="Jardinaud M.F."/>
            <person name="Latrasse D."/>
            <person name="Zouine M."/>
            <person name="Zahm M."/>
            <person name="Kreplak J."/>
            <person name="Mayjonade B."/>
            <person name="Satge C."/>
            <person name="Perez M."/>
            <person name="Cauet S."/>
            <person name="Marande W."/>
            <person name="Chantry-Darmon C."/>
            <person name="Lopez-Roques C."/>
            <person name="Bouchez O."/>
            <person name="Berard A."/>
            <person name="Debelle F."/>
            <person name="Munos S."/>
            <person name="Bendahmane A."/>
            <person name="Berges H."/>
            <person name="Niebel A."/>
            <person name="Buitink J."/>
            <person name="Frugier F."/>
            <person name="Benhamed M."/>
            <person name="Crespi M."/>
            <person name="Gouzy J."/>
            <person name="Gamas P."/>
        </authorList>
    </citation>
    <scope>NUCLEOTIDE SEQUENCE [LARGE SCALE GENOMIC DNA]</scope>
    <source>
        <strain evidence="2">cv. Jemalong A17</strain>
    </source>
</reference>
<dbReference type="Proteomes" id="UP000265566">
    <property type="component" value="Chromosome 2"/>
</dbReference>
<organism evidence="1 2">
    <name type="scientific">Medicago truncatula</name>
    <name type="common">Barrel medic</name>
    <name type="synonym">Medicago tribuloides</name>
    <dbReference type="NCBI Taxonomy" id="3880"/>
    <lineage>
        <taxon>Eukaryota</taxon>
        <taxon>Viridiplantae</taxon>
        <taxon>Streptophyta</taxon>
        <taxon>Embryophyta</taxon>
        <taxon>Tracheophyta</taxon>
        <taxon>Spermatophyta</taxon>
        <taxon>Magnoliopsida</taxon>
        <taxon>eudicotyledons</taxon>
        <taxon>Gunneridae</taxon>
        <taxon>Pentapetalae</taxon>
        <taxon>rosids</taxon>
        <taxon>fabids</taxon>
        <taxon>Fabales</taxon>
        <taxon>Fabaceae</taxon>
        <taxon>Papilionoideae</taxon>
        <taxon>50 kb inversion clade</taxon>
        <taxon>NPAAA clade</taxon>
        <taxon>Hologalegina</taxon>
        <taxon>IRL clade</taxon>
        <taxon>Trifolieae</taxon>
        <taxon>Medicago</taxon>
    </lineage>
</organism>
<evidence type="ECO:0000313" key="1">
    <source>
        <dbReference type="EMBL" id="RHN72649.1"/>
    </source>
</evidence>